<keyword evidence="4" id="KW-0862">Zinc</keyword>
<evidence type="ECO:0000256" key="7">
    <source>
        <dbReference type="ARBA" id="ARBA00023242"/>
    </source>
</evidence>
<dbReference type="SMART" id="SM00355">
    <property type="entry name" value="ZnF_C2H2"/>
    <property type="match status" value="2"/>
</dbReference>
<keyword evidence="3 8" id="KW-0863">Zinc-finger</keyword>
<keyword evidence="7" id="KW-0539">Nucleus</keyword>
<dbReference type="SUPFAM" id="SSF57667">
    <property type="entry name" value="beta-beta-alpha zinc fingers"/>
    <property type="match status" value="1"/>
</dbReference>
<dbReference type="EMBL" id="GDQN01007827">
    <property type="protein sequence ID" value="JAT83227.1"/>
    <property type="molecule type" value="Transcribed_RNA"/>
</dbReference>
<dbReference type="InterPro" id="IPR036236">
    <property type="entry name" value="Znf_C2H2_sf"/>
</dbReference>
<dbReference type="InterPro" id="IPR013087">
    <property type="entry name" value="Znf_C2H2_type"/>
</dbReference>
<dbReference type="InterPro" id="IPR051061">
    <property type="entry name" value="Zinc_finger_trans_reg"/>
</dbReference>
<reference evidence="10" key="1">
    <citation type="submission" date="2015-09" db="EMBL/GenBank/DDBJ databases">
        <title>De novo assembly of Pectinophora gossypiella (Pink Bollworm) gut transcriptome.</title>
        <authorList>
            <person name="Tassone E.E."/>
        </authorList>
    </citation>
    <scope>NUCLEOTIDE SEQUENCE</scope>
</reference>
<evidence type="ECO:0000256" key="4">
    <source>
        <dbReference type="ARBA" id="ARBA00022833"/>
    </source>
</evidence>
<keyword evidence="6" id="KW-0804">Transcription</keyword>
<organism evidence="10">
    <name type="scientific">Pectinophora gossypiella</name>
    <name type="common">Cotton pink bollworm</name>
    <name type="synonym">Depressaria gossypiella</name>
    <dbReference type="NCBI Taxonomy" id="13191"/>
    <lineage>
        <taxon>Eukaryota</taxon>
        <taxon>Metazoa</taxon>
        <taxon>Ecdysozoa</taxon>
        <taxon>Arthropoda</taxon>
        <taxon>Hexapoda</taxon>
        <taxon>Insecta</taxon>
        <taxon>Pterygota</taxon>
        <taxon>Neoptera</taxon>
        <taxon>Endopterygota</taxon>
        <taxon>Lepidoptera</taxon>
        <taxon>Glossata</taxon>
        <taxon>Ditrysia</taxon>
        <taxon>Gelechioidea</taxon>
        <taxon>Gelechiidae</taxon>
        <taxon>Apatetrinae</taxon>
        <taxon>Pectinophora</taxon>
    </lineage>
</organism>
<feature type="non-terminal residue" evidence="10">
    <location>
        <position position="217"/>
    </location>
</feature>
<evidence type="ECO:0000313" key="10">
    <source>
        <dbReference type="EMBL" id="JAT83227.1"/>
    </source>
</evidence>
<sequence>RRHACGACGRAFRRREHLRDHCARYHHTKHACDLQGCQRKFTNVEALRVHMKKVHHRDYPLPDVTLDEVGPMTPSAVALPDTRQEETFMVNLDSSALDSETLTEVEAAMGESASASRTVRAESCVAGPCVAEPCVAELWHAARTHCTWPLGPRGSLPDVDTVQHYVPDEDVQVELSEGSESNIYTIRSDLFLHGNVLNNEDSEQMAGVEAGALLAPP</sequence>
<feature type="non-terminal residue" evidence="10">
    <location>
        <position position="1"/>
    </location>
</feature>
<evidence type="ECO:0000259" key="9">
    <source>
        <dbReference type="PROSITE" id="PS50157"/>
    </source>
</evidence>
<dbReference type="GO" id="GO:0008270">
    <property type="term" value="F:zinc ion binding"/>
    <property type="evidence" value="ECO:0007669"/>
    <property type="project" value="UniProtKB-KW"/>
</dbReference>
<dbReference type="PANTHER" id="PTHR46179">
    <property type="entry name" value="ZINC FINGER PROTEIN"/>
    <property type="match status" value="1"/>
</dbReference>
<feature type="domain" description="C2H2-type" evidence="9">
    <location>
        <begin position="30"/>
        <end position="60"/>
    </location>
</feature>
<dbReference type="GO" id="GO:0006357">
    <property type="term" value="P:regulation of transcription by RNA polymerase II"/>
    <property type="evidence" value="ECO:0007669"/>
    <property type="project" value="TreeGrafter"/>
</dbReference>
<evidence type="ECO:0000256" key="1">
    <source>
        <dbReference type="ARBA" id="ARBA00004123"/>
    </source>
</evidence>
<gene>
    <name evidence="10" type="ORF">g.19172</name>
</gene>
<feature type="domain" description="C2H2-type" evidence="9">
    <location>
        <begin position="3"/>
        <end position="31"/>
    </location>
</feature>
<evidence type="ECO:0000256" key="3">
    <source>
        <dbReference type="ARBA" id="ARBA00022771"/>
    </source>
</evidence>
<dbReference type="PROSITE" id="PS50157">
    <property type="entry name" value="ZINC_FINGER_C2H2_2"/>
    <property type="match status" value="2"/>
</dbReference>
<evidence type="ECO:0000256" key="8">
    <source>
        <dbReference type="PROSITE-ProRule" id="PRU00042"/>
    </source>
</evidence>
<evidence type="ECO:0000256" key="2">
    <source>
        <dbReference type="ARBA" id="ARBA00022723"/>
    </source>
</evidence>
<proteinExistence type="predicted"/>
<dbReference type="PANTHER" id="PTHR46179:SF13">
    <property type="entry name" value="C2H2-TYPE DOMAIN-CONTAINING PROTEIN"/>
    <property type="match status" value="1"/>
</dbReference>
<accession>A0A1E1W8G1</accession>
<evidence type="ECO:0000256" key="5">
    <source>
        <dbReference type="ARBA" id="ARBA00023015"/>
    </source>
</evidence>
<keyword evidence="5" id="KW-0805">Transcription regulation</keyword>
<evidence type="ECO:0000256" key="6">
    <source>
        <dbReference type="ARBA" id="ARBA00023163"/>
    </source>
</evidence>
<dbReference type="OrthoDB" id="6277246at2759"/>
<dbReference type="AlphaFoldDB" id="A0A1E1W8G1"/>
<comment type="subcellular location">
    <subcellularLocation>
        <location evidence="1">Nucleus</location>
    </subcellularLocation>
</comment>
<dbReference type="PROSITE" id="PS00028">
    <property type="entry name" value="ZINC_FINGER_C2H2_1"/>
    <property type="match status" value="2"/>
</dbReference>
<protein>
    <recommendedName>
        <fullName evidence="9">C2H2-type domain-containing protein</fullName>
    </recommendedName>
</protein>
<name>A0A1E1W8G1_PECGO</name>
<keyword evidence="2" id="KW-0479">Metal-binding</keyword>
<dbReference type="GO" id="GO:0005634">
    <property type="term" value="C:nucleus"/>
    <property type="evidence" value="ECO:0007669"/>
    <property type="project" value="UniProtKB-SubCell"/>
</dbReference>
<dbReference type="Gene3D" id="3.30.160.60">
    <property type="entry name" value="Classic Zinc Finger"/>
    <property type="match status" value="1"/>
</dbReference>